<accession>A0A4R4SV04</accession>
<feature type="transmembrane region" description="Helical" evidence="1">
    <location>
        <begin position="52"/>
        <end position="70"/>
    </location>
</feature>
<keyword evidence="1" id="KW-0812">Transmembrane</keyword>
<organism evidence="2 3">
    <name type="scientific">Streptomyces hainanensis</name>
    <dbReference type="NCBI Taxonomy" id="402648"/>
    <lineage>
        <taxon>Bacteria</taxon>
        <taxon>Bacillati</taxon>
        <taxon>Actinomycetota</taxon>
        <taxon>Actinomycetes</taxon>
        <taxon>Kitasatosporales</taxon>
        <taxon>Streptomycetaceae</taxon>
        <taxon>Streptomyces</taxon>
    </lineage>
</organism>
<feature type="transmembrane region" description="Helical" evidence="1">
    <location>
        <begin position="12"/>
        <end position="31"/>
    </location>
</feature>
<protein>
    <submittedName>
        <fullName evidence="2">Uncharacterized protein</fullName>
    </submittedName>
</protein>
<dbReference type="Proteomes" id="UP000295345">
    <property type="component" value="Unassembled WGS sequence"/>
</dbReference>
<dbReference type="RefSeq" id="WP_132820973.1">
    <property type="nucleotide sequence ID" value="NZ_SMKI01000398.1"/>
</dbReference>
<evidence type="ECO:0000313" key="2">
    <source>
        <dbReference type="EMBL" id="TDC67927.1"/>
    </source>
</evidence>
<evidence type="ECO:0000313" key="3">
    <source>
        <dbReference type="Proteomes" id="UP000295345"/>
    </source>
</evidence>
<keyword evidence="1" id="KW-0472">Membrane</keyword>
<proteinExistence type="predicted"/>
<dbReference type="EMBL" id="SMKI01000398">
    <property type="protein sequence ID" value="TDC67927.1"/>
    <property type="molecule type" value="Genomic_DNA"/>
</dbReference>
<keyword evidence="1" id="KW-1133">Transmembrane helix</keyword>
<dbReference type="InterPro" id="IPR046177">
    <property type="entry name" value="DUF6186"/>
</dbReference>
<dbReference type="OrthoDB" id="4222774at2"/>
<sequence>MSEMPHHAQFGYLVWVILFAAMFTWEGIGMLQPTDSYPTLSQAMGAAMRHQFGRWALFTAWIWFGWHAFVQNWHFLLRGPGPVG</sequence>
<dbReference type="AlphaFoldDB" id="A0A4R4SV04"/>
<evidence type="ECO:0000256" key="1">
    <source>
        <dbReference type="SAM" id="Phobius"/>
    </source>
</evidence>
<reference evidence="2 3" key="1">
    <citation type="submission" date="2019-03" db="EMBL/GenBank/DDBJ databases">
        <title>Draft genome sequences of novel Actinobacteria.</title>
        <authorList>
            <person name="Sahin N."/>
            <person name="Ay H."/>
            <person name="Saygin H."/>
        </authorList>
    </citation>
    <scope>NUCLEOTIDE SEQUENCE [LARGE SCALE GENOMIC DNA]</scope>
    <source>
        <strain evidence="2 3">DSM 41900</strain>
    </source>
</reference>
<keyword evidence="3" id="KW-1185">Reference proteome</keyword>
<name>A0A4R4SV04_9ACTN</name>
<gene>
    <name evidence="2" type="ORF">E1283_28105</name>
</gene>
<comment type="caution">
    <text evidence="2">The sequence shown here is derived from an EMBL/GenBank/DDBJ whole genome shotgun (WGS) entry which is preliminary data.</text>
</comment>
<dbReference type="Pfam" id="PF19684">
    <property type="entry name" value="DUF6186"/>
    <property type="match status" value="1"/>
</dbReference>